<feature type="domain" description="Cyclic nucleotide-binding" evidence="1">
    <location>
        <begin position="154"/>
        <end position="250"/>
    </location>
</feature>
<dbReference type="Proteomes" id="UP001595630">
    <property type="component" value="Unassembled WGS sequence"/>
</dbReference>
<comment type="caution">
    <text evidence="2">The sequence shown here is derived from an EMBL/GenBank/DDBJ whole genome shotgun (WGS) entry which is preliminary data.</text>
</comment>
<dbReference type="EMBL" id="JBHRXZ010000015">
    <property type="protein sequence ID" value="MFC3607143.1"/>
    <property type="molecule type" value="Genomic_DNA"/>
</dbReference>
<dbReference type="RefSeq" id="WP_386361957.1">
    <property type="nucleotide sequence ID" value="NZ_JBHRXZ010000015.1"/>
</dbReference>
<evidence type="ECO:0000313" key="2">
    <source>
        <dbReference type="EMBL" id="MFC3607143.1"/>
    </source>
</evidence>
<dbReference type="InterPro" id="IPR018488">
    <property type="entry name" value="cNMP-bd_CS"/>
</dbReference>
<evidence type="ECO:0000313" key="3">
    <source>
        <dbReference type="Proteomes" id="UP001595630"/>
    </source>
</evidence>
<dbReference type="Gene3D" id="2.60.120.10">
    <property type="entry name" value="Jelly Rolls"/>
    <property type="match status" value="1"/>
</dbReference>
<reference evidence="3" key="1">
    <citation type="journal article" date="2019" name="Int. J. Syst. Evol. Microbiol.">
        <title>The Global Catalogue of Microorganisms (GCM) 10K type strain sequencing project: providing services to taxonomists for standard genome sequencing and annotation.</title>
        <authorList>
            <consortium name="The Broad Institute Genomics Platform"/>
            <consortium name="The Broad Institute Genome Sequencing Center for Infectious Disease"/>
            <person name="Wu L."/>
            <person name="Ma J."/>
        </authorList>
    </citation>
    <scope>NUCLEOTIDE SEQUENCE [LARGE SCALE GENOMIC DNA]</scope>
    <source>
        <strain evidence="3">KCTC 42447</strain>
    </source>
</reference>
<dbReference type="PROSITE" id="PS50042">
    <property type="entry name" value="CNMP_BINDING_3"/>
    <property type="match status" value="1"/>
</dbReference>
<accession>A0ABV7T3S1</accession>
<dbReference type="PANTHER" id="PTHR24567">
    <property type="entry name" value="CRP FAMILY TRANSCRIPTIONAL REGULATORY PROTEIN"/>
    <property type="match status" value="1"/>
</dbReference>
<dbReference type="InterPro" id="IPR050397">
    <property type="entry name" value="Env_Response_Regulators"/>
</dbReference>
<dbReference type="InterPro" id="IPR014710">
    <property type="entry name" value="RmlC-like_jellyroll"/>
</dbReference>
<dbReference type="CDD" id="cd00038">
    <property type="entry name" value="CAP_ED"/>
    <property type="match status" value="1"/>
</dbReference>
<proteinExistence type="predicted"/>
<protein>
    <submittedName>
        <fullName evidence="2">Crp/Fnr family transcriptional regulator</fullName>
    </submittedName>
</protein>
<dbReference type="InterPro" id="IPR018490">
    <property type="entry name" value="cNMP-bd_dom_sf"/>
</dbReference>
<keyword evidence="3" id="KW-1185">Reference proteome</keyword>
<dbReference type="PRINTS" id="PR00103">
    <property type="entry name" value="CAMPKINASE"/>
</dbReference>
<name>A0ABV7T3S1_9GAMM</name>
<dbReference type="Pfam" id="PF00027">
    <property type="entry name" value="cNMP_binding"/>
    <property type="match status" value="1"/>
</dbReference>
<organism evidence="2 3">
    <name type="scientific">Stutzerimonas tarimensis</name>
    <dbReference type="NCBI Taxonomy" id="1507735"/>
    <lineage>
        <taxon>Bacteria</taxon>
        <taxon>Pseudomonadati</taxon>
        <taxon>Pseudomonadota</taxon>
        <taxon>Gammaproteobacteria</taxon>
        <taxon>Pseudomonadales</taxon>
        <taxon>Pseudomonadaceae</taxon>
        <taxon>Stutzerimonas</taxon>
    </lineage>
</organism>
<dbReference type="InterPro" id="IPR000595">
    <property type="entry name" value="cNMP-bd_dom"/>
</dbReference>
<dbReference type="PANTHER" id="PTHR24567:SF74">
    <property type="entry name" value="HTH-TYPE TRANSCRIPTIONAL REGULATOR ARCR"/>
    <property type="match status" value="1"/>
</dbReference>
<evidence type="ECO:0000259" key="1">
    <source>
        <dbReference type="PROSITE" id="PS50042"/>
    </source>
</evidence>
<dbReference type="SUPFAM" id="SSF51206">
    <property type="entry name" value="cAMP-binding domain-like"/>
    <property type="match status" value="1"/>
</dbReference>
<dbReference type="SMART" id="SM00100">
    <property type="entry name" value="cNMP"/>
    <property type="match status" value="1"/>
</dbReference>
<dbReference type="PROSITE" id="PS00888">
    <property type="entry name" value="CNMP_BINDING_1"/>
    <property type="match status" value="1"/>
</dbReference>
<sequence>MYLLGEPPGYADALAERLQHLLLGLLDGLPAAGASIRIEDSDDVLAELPAGQLFLVQSGLLHVLVDERPLIYLQEGDLLGLRQDSGRDGPAYRYSCDEPVELLPYDRHLALRHIHTCETRQDQFTQYLIGQADLLSSALARLRQPEIRPISAVRHFRAGEELIREGDDADDVFIIIDGHAEAFVNGQKVGDVQKDEIFGAMAVFTHEKRSAAVIASAPGSLMVIPKKQFLALMQGNPRIAHSLIESMARRIDQMNKEITRLRLPMAG</sequence>
<gene>
    <name evidence="2" type="ORF">ACFOMF_05040</name>
</gene>